<dbReference type="InterPro" id="IPR034821">
    <property type="entry name" value="DUOX_peroxidase"/>
</dbReference>
<dbReference type="GO" id="GO:0042303">
    <property type="term" value="P:molting cycle"/>
    <property type="evidence" value="ECO:0007669"/>
    <property type="project" value="UniProtKB-ARBA"/>
</dbReference>
<dbReference type="EC" id="1.6.3.1" evidence="3"/>
<evidence type="ECO:0000256" key="5">
    <source>
        <dbReference type="ARBA" id="ARBA00022630"/>
    </source>
</evidence>
<reference evidence="23" key="1">
    <citation type="submission" date="2022-12" db="EMBL/GenBank/DDBJ databases">
        <title>Genome assemblies of Blomia tropicalis.</title>
        <authorList>
            <person name="Cui Y."/>
        </authorList>
    </citation>
    <scope>NUCLEOTIDE SEQUENCE</scope>
    <source>
        <tissue evidence="23">Adult mites</tissue>
    </source>
</reference>
<dbReference type="GO" id="GO:0009886">
    <property type="term" value="P:post-embryonic animal morphogenesis"/>
    <property type="evidence" value="ECO:0007669"/>
    <property type="project" value="UniProtKB-ARBA"/>
</dbReference>
<keyword evidence="16" id="KW-0376">Hydrogen peroxide</keyword>
<keyword evidence="6 20" id="KW-0812">Transmembrane</keyword>
<dbReference type="PANTHER" id="PTHR11475">
    <property type="entry name" value="OXIDASE/PEROXIDASE"/>
    <property type="match status" value="1"/>
</dbReference>
<feature type="transmembrane region" description="Helical" evidence="20">
    <location>
        <begin position="1164"/>
        <end position="1184"/>
    </location>
</feature>
<dbReference type="PANTHER" id="PTHR11475:SF144">
    <property type="entry name" value="NAD(P)H OXIDASE (H2O2-FORMING)"/>
    <property type="match status" value="1"/>
</dbReference>
<dbReference type="InterPro" id="IPR013112">
    <property type="entry name" value="FAD-bd_8"/>
</dbReference>
<evidence type="ECO:0000256" key="4">
    <source>
        <dbReference type="ARBA" id="ARBA00022559"/>
    </source>
</evidence>
<feature type="transmembrane region" description="Helical" evidence="20">
    <location>
        <begin position="1080"/>
        <end position="1104"/>
    </location>
</feature>
<dbReference type="InterPro" id="IPR019791">
    <property type="entry name" value="Haem_peroxidase_animal"/>
</dbReference>
<dbReference type="PROSITE" id="PS50292">
    <property type="entry name" value="PEROXIDASE_3"/>
    <property type="match status" value="1"/>
</dbReference>
<dbReference type="Gene3D" id="1.10.640.10">
    <property type="entry name" value="Haem peroxidase domain superfamily, animal type"/>
    <property type="match status" value="1"/>
</dbReference>
<name>A0A9Q0MKE9_BLOTA</name>
<keyword evidence="7 19" id="KW-0479">Metal-binding</keyword>
<evidence type="ECO:0000256" key="16">
    <source>
        <dbReference type="ARBA" id="ARBA00023324"/>
    </source>
</evidence>
<keyword evidence="5" id="KW-0285">Flavoprotein</keyword>
<dbReference type="Pfam" id="PF00036">
    <property type="entry name" value="EF-hand_1"/>
    <property type="match status" value="1"/>
</dbReference>
<comment type="catalytic activity">
    <reaction evidence="17">
        <text>NADH + O2 + H(+) = H2O2 + NAD(+)</text>
        <dbReference type="Rhea" id="RHEA:11264"/>
        <dbReference type="ChEBI" id="CHEBI:15378"/>
        <dbReference type="ChEBI" id="CHEBI:15379"/>
        <dbReference type="ChEBI" id="CHEBI:16240"/>
        <dbReference type="ChEBI" id="CHEBI:57540"/>
        <dbReference type="ChEBI" id="CHEBI:57945"/>
        <dbReference type="EC" id="1.6.3.1"/>
    </reaction>
</comment>
<keyword evidence="8" id="KW-0677">Repeat</keyword>
<dbReference type="GO" id="GO:0042335">
    <property type="term" value="P:cuticle development"/>
    <property type="evidence" value="ECO:0007669"/>
    <property type="project" value="UniProtKB-ARBA"/>
</dbReference>
<evidence type="ECO:0000256" key="6">
    <source>
        <dbReference type="ARBA" id="ARBA00022692"/>
    </source>
</evidence>
<dbReference type="InterPro" id="IPR039261">
    <property type="entry name" value="FNR_nucleotide-bd"/>
</dbReference>
<dbReference type="InterPro" id="IPR018247">
    <property type="entry name" value="EF_Hand_1_Ca_BS"/>
</dbReference>
<keyword evidence="14 20" id="KW-0472">Membrane</keyword>
<dbReference type="Pfam" id="PF01794">
    <property type="entry name" value="Ferric_reduct"/>
    <property type="match status" value="1"/>
</dbReference>
<gene>
    <name evidence="23" type="ORF">RDWZM_004015</name>
</gene>
<keyword evidence="15" id="KW-0325">Glycoprotein</keyword>
<evidence type="ECO:0000313" key="24">
    <source>
        <dbReference type="Proteomes" id="UP001142055"/>
    </source>
</evidence>
<keyword evidence="11" id="KW-0521">NADP</keyword>
<feature type="transmembrane region" description="Helical" evidence="20">
    <location>
        <begin position="1211"/>
        <end position="1237"/>
    </location>
</feature>
<dbReference type="Gene3D" id="2.40.30.10">
    <property type="entry name" value="Translation factors"/>
    <property type="match status" value="1"/>
</dbReference>
<dbReference type="GO" id="GO:0042742">
    <property type="term" value="P:defense response to bacterium"/>
    <property type="evidence" value="ECO:0007669"/>
    <property type="project" value="UniProtKB-ARBA"/>
</dbReference>
<dbReference type="EMBL" id="JAPWDV010000001">
    <property type="protein sequence ID" value="KAJ6225470.1"/>
    <property type="molecule type" value="Genomic_DNA"/>
</dbReference>
<dbReference type="CDD" id="cd06186">
    <property type="entry name" value="NOX_Duox_like_FAD_NADP"/>
    <property type="match status" value="1"/>
</dbReference>
<keyword evidence="24" id="KW-1185">Reference proteome</keyword>
<evidence type="ECO:0000256" key="18">
    <source>
        <dbReference type="ARBA" id="ARBA00048762"/>
    </source>
</evidence>
<evidence type="ECO:0000256" key="8">
    <source>
        <dbReference type="ARBA" id="ARBA00022737"/>
    </source>
</evidence>
<keyword evidence="4" id="KW-0575">Peroxidase</keyword>
<keyword evidence="13" id="KW-0560">Oxidoreductase</keyword>
<evidence type="ECO:0000256" key="1">
    <source>
        <dbReference type="ARBA" id="ARBA00004141"/>
    </source>
</evidence>
<organism evidence="23 24">
    <name type="scientific">Blomia tropicalis</name>
    <name type="common">Mite</name>
    <dbReference type="NCBI Taxonomy" id="40697"/>
    <lineage>
        <taxon>Eukaryota</taxon>
        <taxon>Metazoa</taxon>
        <taxon>Ecdysozoa</taxon>
        <taxon>Arthropoda</taxon>
        <taxon>Chelicerata</taxon>
        <taxon>Arachnida</taxon>
        <taxon>Acari</taxon>
        <taxon>Acariformes</taxon>
        <taxon>Sarcoptiformes</taxon>
        <taxon>Astigmata</taxon>
        <taxon>Glycyphagoidea</taxon>
        <taxon>Echimyopodidae</taxon>
        <taxon>Blomia</taxon>
    </lineage>
</organism>
<protein>
    <recommendedName>
        <fullName evidence="3">NAD(P)H oxidase (H2O2-forming)</fullName>
        <ecNumber evidence="3">1.6.3.1</ecNumber>
    </recommendedName>
</protein>
<dbReference type="SUPFAM" id="SSF48113">
    <property type="entry name" value="Heme-dependent peroxidases"/>
    <property type="match status" value="1"/>
</dbReference>
<comment type="caution">
    <text evidence="23">The sequence shown here is derived from an EMBL/GenBank/DDBJ whole genome shotgun (WGS) entry which is preliminary data.</text>
</comment>
<dbReference type="InterPro" id="IPR013130">
    <property type="entry name" value="Fe3_Rdtase_TM_dom"/>
</dbReference>
<evidence type="ECO:0000256" key="2">
    <source>
        <dbReference type="ARBA" id="ARBA00005644"/>
    </source>
</evidence>
<keyword evidence="10" id="KW-0106">Calcium</keyword>
<comment type="catalytic activity">
    <reaction evidence="18">
        <text>NADPH + O2 + H(+) = H2O2 + NADP(+)</text>
        <dbReference type="Rhea" id="RHEA:11260"/>
        <dbReference type="ChEBI" id="CHEBI:15378"/>
        <dbReference type="ChEBI" id="CHEBI:15379"/>
        <dbReference type="ChEBI" id="CHEBI:16240"/>
        <dbReference type="ChEBI" id="CHEBI:57783"/>
        <dbReference type="ChEBI" id="CHEBI:58349"/>
        <dbReference type="EC" id="1.6.3.1"/>
    </reaction>
</comment>
<evidence type="ECO:0000259" key="22">
    <source>
        <dbReference type="PROSITE" id="PS51384"/>
    </source>
</evidence>
<feature type="transmembrane region" description="Helical" evidence="20">
    <location>
        <begin position="1249"/>
        <end position="1270"/>
    </location>
</feature>
<dbReference type="GO" id="GO:0042744">
    <property type="term" value="P:hydrogen peroxide catabolic process"/>
    <property type="evidence" value="ECO:0007669"/>
    <property type="project" value="UniProtKB-KW"/>
</dbReference>
<dbReference type="PRINTS" id="PR00457">
    <property type="entry name" value="ANPEROXIDASE"/>
</dbReference>
<dbReference type="GO" id="GO:0006979">
    <property type="term" value="P:response to oxidative stress"/>
    <property type="evidence" value="ECO:0007669"/>
    <property type="project" value="InterPro"/>
</dbReference>
<dbReference type="SMART" id="SM00054">
    <property type="entry name" value="EFh"/>
    <property type="match status" value="2"/>
</dbReference>
<dbReference type="CDD" id="cd00051">
    <property type="entry name" value="EFh"/>
    <property type="match status" value="1"/>
</dbReference>
<dbReference type="GO" id="GO:0005509">
    <property type="term" value="F:calcium ion binding"/>
    <property type="evidence" value="ECO:0007669"/>
    <property type="project" value="InterPro"/>
</dbReference>
<proteinExistence type="inferred from homology"/>
<dbReference type="SFLD" id="SFLDG01169">
    <property type="entry name" value="NADPH_oxidase_subgroup_(NOX)"/>
    <property type="match status" value="1"/>
</dbReference>
<evidence type="ECO:0000313" key="23">
    <source>
        <dbReference type="EMBL" id="KAJ6225470.1"/>
    </source>
</evidence>
<keyword evidence="9" id="KW-0274">FAD</keyword>
<evidence type="ECO:0000256" key="14">
    <source>
        <dbReference type="ARBA" id="ARBA00023136"/>
    </source>
</evidence>
<comment type="subcellular location">
    <subcellularLocation>
        <location evidence="1">Membrane</location>
        <topology evidence="1">Multi-pass membrane protein</topology>
    </subcellularLocation>
</comment>
<accession>A0A9Q0MKE9</accession>
<evidence type="ECO:0000256" key="3">
    <source>
        <dbReference type="ARBA" id="ARBA00012698"/>
    </source>
</evidence>
<feature type="transmembrane region" description="Helical" evidence="20">
    <location>
        <begin position="1276"/>
        <end position="1295"/>
    </location>
</feature>
<evidence type="ECO:0000259" key="21">
    <source>
        <dbReference type="PROSITE" id="PS50222"/>
    </source>
</evidence>
<dbReference type="PROSITE" id="PS00018">
    <property type="entry name" value="EF_HAND_1"/>
    <property type="match status" value="2"/>
</dbReference>
<sequence length="1587" mass="182749">MKLHDVSILNNQIRSFGTNPSPISSTDCNSLEIDCNLAAPVSSKITPTTSSPPMTILPPGTVGTSKNVDYEDYIVEPDENYDGGNQTIGINGPNVFAYSSPDDSVMFRSSHDMYFMAEMQRYDGWYNNLAHPRWGSTESHLTRKAPPSYSDGVYMMAGEDRPSPRELSQALMKGDDGKASARNLTVLFAFFGQMVSSEILMASEPGCPIEMHHIKIAKCDEMYDRDCRGGRTMPFHRAIYDSRTGQSPNNPREQLNLVTSWIDGSFVYSTSETWLNAMRTFQNGTFKTDQTDGFPPRNRERAPLVNSPPAHHLKMSAPEKMFLLGDPRTNQNPVILAFGILMFRWHNVLARRVQAEHSDWSDEDIFQRTRRLVIASLQNIIMYEYLETLFDEPIPPYNGYKPDVHPGISHIFQSAAFRFGHTMIPPGLYRRDAKCNFLKTPSGHDGIRLCSTWWDAADVLPNAGLEELIMGLSSQIAEREDSVLCSDVRDKLFGPLDFSRRDLAALNIMRGRDNGLADYNTIRQYFNLPRISNWSQINPQLYERSPKLFETLSRLYSNNLDNIDVYVGGMVESESNMGRPGPLFRAVIKEQFMRIRDSDRFWFENRNNGMFSPEEIEEIRKIKLWDIIVNVTNVPVDAIQRDVFLFRSGDPCPQPRQMSSKVLESCLILAGWNYFHGSELPYIMVILLLVFIPMGIIKFFFVAVMGYAVIKINNRRRRKIKQRRDVADKKNYDKLYVREWLHQNHKRYVKVKIGPDQSISTVNRKGETLRKIDIHDTSSLLVEVTQDSNKPMILIRAPRDHDLVIQFENNGIRKKFLTKLESFLLNYKKTLEIIHTYRDVMLANAETKEKRQKRLEHFFREAYALTFGLKPGEKRKFEDVSNDVIMVMRTSLSKKEFAEALGMKADSLFVKQMFNCVDKDNDGRISFQEFLDTVVLFSRGKTDNKLRIIFDMCDHDGNGVIDKCELTKMMRSLVDIAKTDSMTEVEVMSLIEGMFASTGLEDKEELTYDDFKHMMSEYRGDLIAIGLDCKGAKQNFLDTSTNIARMTSFQISSFPDPEPNVFVRKWNHGITYLEENRQPIVYLFIFFVTTFVLFLERFITYSYLSEHMDLRHVMGYGIAITRGSAASLSFCYSLLLLTMCRNLITKIREIPIHQYIPLDSHVQFHKIVALTGLFFTIGHCVNFYHVSTQPVEHLRCLTKELQFESDSKPTFSYWIFGTVTGLTGVSLVVLVAIIFIFAHPRIRQKAYSYFWTTHSLYFLLYILMFVHGLAKITGEPKFWIFFIVPGVIFILDKIVSIQTKYMELDILETDLLPSDVTKVKFSRPPNFKYLSGQWVRLCCTAFRSSEYHSLTLTSAPHENYLSVHVKAQGPWTWKLRNYFDPNNFVNISPDAPSPKIRLEGPFGGGNQDWYKYEIAVMVGGGIGVTPYASILNDLVFGTSTNRYSGVACKKVYFLWICPSHRHFEWFIDVLRDVERKDVTQVLEVHIFITQFFHKFDLRTTMLYICENHFQRISNRSMFTGLKAINHFGRPDMIAFLKFVQNQHSYVSKVGVFSCGPSALTKSISKACETVNNRRKLPYFIHQFENFG</sequence>
<evidence type="ECO:0000256" key="10">
    <source>
        <dbReference type="ARBA" id="ARBA00022837"/>
    </source>
</evidence>
<evidence type="ECO:0000256" key="9">
    <source>
        <dbReference type="ARBA" id="ARBA00022827"/>
    </source>
</evidence>
<dbReference type="InterPro" id="IPR002048">
    <property type="entry name" value="EF_hand_dom"/>
</dbReference>
<dbReference type="FunFam" id="2.40.30.10:FF:000059">
    <property type="entry name" value="dual oxidase isoform X1"/>
    <property type="match status" value="1"/>
</dbReference>
<dbReference type="GO" id="GO:0016174">
    <property type="term" value="F:NAD(P)H oxidase H2O2-forming activity"/>
    <property type="evidence" value="ECO:0007669"/>
    <property type="project" value="UniProtKB-EC"/>
</dbReference>
<dbReference type="Gene3D" id="1.10.238.10">
    <property type="entry name" value="EF-hand"/>
    <property type="match status" value="1"/>
</dbReference>
<evidence type="ECO:0000256" key="17">
    <source>
        <dbReference type="ARBA" id="ARBA00047455"/>
    </source>
</evidence>
<dbReference type="FunFam" id="1.10.640.10:FF:000008">
    <property type="entry name" value="Dual oxidase 1"/>
    <property type="match status" value="1"/>
</dbReference>
<dbReference type="FunFam" id="3.40.50.80:FF:000020">
    <property type="entry name" value="Dual oxidase 1"/>
    <property type="match status" value="1"/>
</dbReference>
<feature type="transmembrane region" description="Helical" evidence="20">
    <location>
        <begin position="1124"/>
        <end position="1144"/>
    </location>
</feature>
<dbReference type="Pfam" id="PF08022">
    <property type="entry name" value="FAD_binding_8"/>
    <property type="match status" value="1"/>
</dbReference>
<evidence type="ECO:0000256" key="7">
    <source>
        <dbReference type="ARBA" id="ARBA00022723"/>
    </source>
</evidence>
<dbReference type="GO" id="GO:0016020">
    <property type="term" value="C:membrane"/>
    <property type="evidence" value="ECO:0007669"/>
    <property type="project" value="UniProtKB-SubCell"/>
</dbReference>
<dbReference type="InterPro" id="IPR017927">
    <property type="entry name" value="FAD-bd_FR_type"/>
</dbReference>
<dbReference type="Pfam" id="PF03098">
    <property type="entry name" value="An_peroxidase"/>
    <property type="match status" value="1"/>
</dbReference>
<dbReference type="SUPFAM" id="SSF47473">
    <property type="entry name" value="EF-hand"/>
    <property type="match status" value="1"/>
</dbReference>
<dbReference type="GO" id="GO:0020037">
    <property type="term" value="F:heme binding"/>
    <property type="evidence" value="ECO:0007669"/>
    <property type="project" value="InterPro"/>
</dbReference>
<dbReference type="CDD" id="cd09820">
    <property type="entry name" value="dual_peroxidase_like"/>
    <property type="match status" value="1"/>
</dbReference>
<dbReference type="InterPro" id="IPR037120">
    <property type="entry name" value="Haem_peroxidase_sf_animal"/>
</dbReference>
<evidence type="ECO:0000256" key="20">
    <source>
        <dbReference type="SAM" id="Phobius"/>
    </source>
</evidence>
<keyword evidence="19" id="KW-0349">Heme</keyword>
<dbReference type="InterPro" id="IPR010255">
    <property type="entry name" value="Haem_peroxidase_sf"/>
</dbReference>
<dbReference type="Pfam" id="PF13499">
    <property type="entry name" value="EF-hand_7"/>
    <property type="match status" value="1"/>
</dbReference>
<dbReference type="Gene3D" id="3.40.50.80">
    <property type="entry name" value="Nucleotide-binding domain of ferredoxin-NADP reductase (FNR) module"/>
    <property type="match status" value="1"/>
</dbReference>
<comment type="similarity">
    <text evidence="2">In the N-terminal section; belongs to the peroxidase family.</text>
</comment>
<feature type="domain" description="EF-hand" evidence="21">
    <location>
        <begin position="905"/>
        <end position="940"/>
    </location>
</feature>
<evidence type="ECO:0000256" key="13">
    <source>
        <dbReference type="ARBA" id="ARBA00023002"/>
    </source>
</evidence>
<feature type="domain" description="EF-hand" evidence="21">
    <location>
        <begin position="941"/>
        <end position="976"/>
    </location>
</feature>
<dbReference type="InterPro" id="IPR017938">
    <property type="entry name" value="Riboflavin_synthase-like_b-brl"/>
</dbReference>
<feature type="domain" description="FAD-binding FR-type" evidence="22">
    <location>
        <begin position="1299"/>
        <end position="1408"/>
    </location>
</feature>
<dbReference type="PROSITE" id="PS50222">
    <property type="entry name" value="EF_HAND_2"/>
    <property type="match status" value="2"/>
</dbReference>
<dbReference type="PROSITE" id="PS51384">
    <property type="entry name" value="FAD_FR"/>
    <property type="match status" value="1"/>
</dbReference>
<dbReference type="OMA" id="QRYDYFE"/>
<keyword evidence="12 20" id="KW-1133">Transmembrane helix</keyword>
<dbReference type="Pfam" id="PF08030">
    <property type="entry name" value="NAD_binding_6"/>
    <property type="match status" value="1"/>
</dbReference>
<dbReference type="SUPFAM" id="SSF52343">
    <property type="entry name" value="Ferredoxin reductase-like, C-terminal NADP-linked domain"/>
    <property type="match status" value="1"/>
</dbReference>
<evidence type="ECO:0000256" key="11">
    <source>
        <dbReference type="ARBA" id="ARBA00022857"/>
    </source>
</evidence>
<dbReference type="SUPFAM" id="SSF63380">
    <property type="entry name" value="Riboflavin synthase domain-like"/>
    <property type="match status" value="1"/>
</dbReference>
<evidence type="ECO:0000256" key="12">
    <source>
        <dbReference type="ARBA" id="ARBA00022989"/>
    </source>
</evidence>
<evidence type="ECO:0000256" key="19">
    <source>
        <dbReference type="PIRSR" id="PIRSR619791-2"/>
    </source>
</evidence>
<dbReference type="Proteomes" id="UP001142055">
    <property type="component" value="Chromosome 1"/>
</dbReference>
<dbReference type="GO" id="GO:0016175">
    <property type="term" value="F:superoxide-generating NAD(P)H oxidase activity"/>
    <property type="evidence" value="ECO:0007669"/>
    <property type="project" value="UniProtKB-ARBA"/>
</dbReference>
<feature type="transmembrane region" description="Helical" evidence="20">
    <location>
        <begin position="682"/>
        <end position="710"/>
    </location>
</feature>
<evidence type="ECO:0000256" key="15">
    <source>
        <dbReference type="ARBA" id="ARBA00023180"/>
    </source>
</evidence>
<dbReference type="InterPro" id="IPR013121">
    <property type="entry name" value="Fe_red_NAD-bd_6"/>
</dbReference>
<feature type="binding site" description="axial binding residue" evidence="19">
    <location>
        <position position="421"/>
    </location>
    <ligand>
        <name>heme b</name>
        <dbReference type="ChEBI" id="CHEBI:60344"/>
    </ligand>
    <ligandPart>
        <name>Fe</name>
        <dbReference type="ChEBI" id="CHEBI:18248"/>
    </ligandPart>
</feature>
<dbReference type="InterPro" id="IPR011992">
    <property type="entry name" value="EF-hand-dom_pair"/>
</dbReference>
<keyword evidence="19" id="KW-0408">Iron</keyword>
<dbReference type="GO" id="GO:0004601">
    <property type="term" value="F:peroxidase activity"/>
    <property type="evidence" value="ECO:0007669"/>
    <property type="project" value="UniProtKB-KW"/>
</dbReference>